<proteinExistence type="predicted"/>
<reference evidence="1" key="1">
    <citation type="submission" date="2021-03" db="EMBL/GenBank/DDBJ databases">
        <title>Draft genome sequence of rust myrtle Austropuccinia psidii MF-1, a brazilian biotype.</title>
        <authorList>
            <person name="Quecine M.C."/>
            <person name="Pachon D.M.R."/>
            <person name="Bonatelli M.L."/>
            <person name="Correr F.H."/>
            <person name="Franceschini L.M."/>
            <person name="Leite T.F."/>
            <person name="Margarido G.R.A."/>
            <person name="Almeida C.A."/>
            <person name="Ferrarezi J.A."/>
            <person name="Labate C.A."/>
        </authorList>
    </citation>
    <scope>NUCLEOTIDE SEQUENCE</scope>
    <source>
        <strain evidence="1">MF-1</strain>
    </source>
</reference>
<dbReference type="EMBL" id="AVOT02007847">
    <property type="protein sequence ID" value="MBW0484772.1"/>
    <property type="molecule type" value="Genomic_DNA"/>
</dbReference>
<evidence type="ECO:0000313" key="1">
    <source>
        <dbReference type="EMBL" id="MBW0484772.1"/>
    </source>
</evidence>
<sequence length="128" mass="14316">MRLTVDLTETKEDRDKLDFVVQEMCSNTHEGNCMWTSPHIHCEGYSIHIGSQNIATLSLVEAKTLATCAVNEFCQTYHENSWMAKLNLPNTNGPGCGIGDLLRYSHASREILDAHARTPLENDRAHAC</sequence>
<comment type="caution">
    <text evidence="1">The sequence shown here is derived from an EMBL/GenBank/DDBJ whole genome shotgun (WGS) entry which is preliminary data.</text>
</comment>
<accession>A0A9Q3CLL8</accession>
<name>A0A9Q3CLL8_9BASI</name>
<keyword evidence="2" id="KW-1185">Reference proteome</keyword>
<dbReference type="AlphaFoldDB" id="A0A9Q3CLL8"/>
<gene>
    <name evidence="1" type="ORF">O181_024487</name>
</gene>
<organism evidence="1 2">
    <name type="scientific">Austropuccinia psidii MF-1</name>
    <dbReference type="NCBI Taxonomy" id="1389203"/>
    <lineage>
        <taxon>Eukaryota</taxon>
        <taxon>Fungi</taxon>
        <taxon>Dikarya</taxon>
        <taxon>Basidiomycota</taxon>
        <taxon>Pucciniomycotina</taxon>
        <taxon>Pucciniomycetes</taxon>
        <taxon>Pucciniales</taxon>
        <taxon>Sphaerophragmiaceae</taxon>
        <taxon>Austropuccinia</taxon>
    </lineage>
</organism>
<evidence type="ECO:0000313" key="2">
    <source>
        <dbReference type="Proteomes" id="UP000765509"/>
    </source>
</evidence>
<protein>
    <submittedName>
        <fullName evidence="1">Uncharacterized protein</fullName>
    </submittedName>
</protein>
<dbReference type="Proteomes" id="UP000765509">
    <property type="component" value="Unassembled WGS sequence"/>
</dbReference>